<dbReference type="HOGENOM" id="CLU_010717_0_0_1"/>
<dbReference type="InterPro" id="IPR013752">
    <property type="entry name" value="KPA_reductase"/>
</dbReference>
<name>H2AZ06_KAZAF</name>
<dbReference type="STRING" id="1071382.H2AZ06"/>
<dbReference type="Pfam" id="PF08546">
    <property type="entry name" value="ApbA_C"/>
    <property type="match status" value="1"/>
</dbReference>
<evidence type="ECO:0000259" key="3">
    <source>
        <dbReference type="Pfam" id="PF08546"/>
    </source>
</evidence>
<gene>
    <name evidence="4" type="primary">KAFR0H01520</name>
    <name evidence="4" type="ORF">KAFR_0H01520</name>
</gene>
<feature type="region of interest" description="Disordered" evidence="2">
    <location>
        <begin position="679"/>
        <end position="786"/>
    </location>
</feature>
<dbReference type="AlphaFoldDB" id="H2AZ06"/>
<dbReference type="Proteomes" id="UP000005220">
    <property type="component" value="Chromosome 8"/>
</dbReference>
<dbReference type="EMBL" id="HE650828">
    <property type="protein sequence ID" value="CCF59562.1"/>
    <property type="molecule type" value="Genomic_DNA"/>
</dbReference>
<keyword evidence="5" id="KW-1185">Reference proteome</keyword>
<sequence length="860" mass="96679">MSSLSVLTLGENPNVLLYASRFHLANSVLLYHVSTSTSNTFELDTVSYGNNTFEITNHFTSIRQMVETSDSLVFDLIILSAPSLQDLSSLSTELTPLVNVNTKIFVESSGFVQLEPFVKVSMNGKQLNIFSILTDFDIRQIAPNSYRQFNHHGGKNTLFLGESISKRQNPGSSYDNTTNALLSTFERLFQKLFPFENVELCHQSPLEFLSKEWSIAIPRICLDPLLIMFEETKSSKLDDQILAKPLISGLITEVVTVARTMGATLHGQDNESKILAAWQDSHSEEMPQLVYHYVNNSGSLNVDLLLLQVILLADDLNIKTPYLEFLYSVMCQLQNLTSGKSKWFTRKNTDSDKLKLENASLKEQLLKINEKNNENESTISNYQKSDMNLKAKLQELENFVNKLSQENATSKQNYQNENATLKQSYQNEITTLRAQLEDMKLKPREEAPVTTTPQRPKQQQQHLLQDDYKATGTPNLSDLRDMAIFGANYGDDPAYQEQAQNTTSSSLQQEQLKIMSSQNGSKLSSASSNISDGDTFLKERELELRKKELELQERELEFQKRALMNQQQQVYGKQYPHVMNGNGPMPQKYHQQLINGSIPPQQPIYNKQQLAQQPAGYSQSNQMPVLNNRKPSFNQLQQQSSNMNLRGNRAMIGPATGFSQQIPSAANITDPISSSMPYVNQPQPQPQQSMMSQPYHQHAIKPTSRKNRTSTMPVLGNASSSAFQNYGRNVSNPTSLNSIQNNNPSNQSTNHSSRPVQQFNSNVNNSRNVSAGTQNTNPPAPTYGMASAKTLPQINIVDSSPPVIKSQSQPQMLSQGVRPIVFASQPGQNENIQPVAEGQHHDEPHEEHHKKKKFSIFKKK</sequence>
<feature type="compositionally biased region" description="Polar residues" evidence="2">
    <location>
        <begin position="497"/>
        <end position="532"/>
    </location>
</feature>
<feature type="region of interest" description="Disordered" evidence="2">
    <location>
        <begin position="821"/>
        <end position="860"/>
    </location>
</feature>
<proteinExistence type="predicted"/>
<feature type="region of interest" description="Disordered" evidence="2">
    <location>
        <begin position="493"/>
        <end position="532"/>
    </location>
</feature>
<dbReference type="GeneID" id="13883403"/>
<dbReference type="RefSeq" id="XP_003958697.1">
    <property type="nucleotide sequence ID" value="XM_003958648.1"/>
</dbReference>
<dbReference type="InParanoid" id="H2AZ06"/>
<feature type="compositionally biased region" description="Basic and acidic residues" evidence="2">
    <location>
        <begin position="838"/>
        <end position="847"/>
    </location>
</feature>
<dbReference type="Gene3D" id="1.10.1040.10">
    <property type="entry name" value="N-(1-d-carboxylethyl)-l-norvaline Dehydrogenase, domain 2"/>
    <property type="match status" value="1"/>
</dbReference>
<feature type="region of interest" description="Disordered" evidence="2">
    <location>
        <begin position="438"/>
        <end position="464"/>
    </location>
</feature>
<keyword evidence="1" id="KW-0175">Coiled coil</keyword>
<evidence type="ECO:0000313" key="4">
    <source>
        <dbReference type="EMBL" id="CCF59562.1"/>
    </source>
</evidence>
<protein>
    <recommendedName>
        <fullName evidence="3">Ketopantoate reductase C-terminal domain-containing protein</fullName>
    </recommendedName>
</protein>
<dbReference type="PANTHER" id="PTHR21708:SF25">
    <property type="entry name" value="PROTEIN PAM1-RELATED"/>
    <property type="match status" value="1"/>
</dbReference>
<accession>H2AZ06</accession>
<dbReference type="InterPro" id="IPR013328">
    <property type="entry name" value="6PGD_dom2"/>
</dbReference>
<dbReference type="eggNOG" id="ENOG502QT3Z">
    <property type="taxonomic scope" value="Eukaryota"/>
</dbReference>
<reference evidence="4 5" key="1">
    <citation type="journal article" date="2011" name="Proc. Natl. Acad. Sci. U.S.A.">
        <title>Evolutionary erosion of yeast sex chromosomes by mating-type switching accidents.</title>
        <authorList>
            <person name="Gordon J.L."/>
            <person name="Armisen D."/>
            <person name="Proux-Wera E."/>
            <person name="Oheigeartaigh S.S."/>
            <person name="Byrne K.P."/>
            <person name="Wolfe K.H."/>
        </authorList>
    </citation>
    <scope>NUCLEOTIDE SEQUENCE [LARGE SCALE GENOMIC DNA]</scope>
    <source>
        <strain evidence="5">ATCC 22294 / BCRC 22015 / CBS 2517 / CECT 1963 / NBRC 1671 / NRRL Y-8276</strain>
    </source>
</reference>
<feature type="compositionally biased region" description="Basic and acidic residues" evidence="2">
    <location>
        <begin position="438"/>
        <end position="447"/>
    </location>
</feature>
<feature type="compositionally biased region" description="Low complexity" evidence="2">
    <location>
        <begin position="760"/>
        <end position="770"/>
    </location>
</feature>
<feature type="compositionally biased region" description="Low complexity" evidence="2">
    <location>
        <begin position="735"/>
        <end position="753"/>
    </location>
</feature>
<dbReference type="InterPro" id="IPR051402">
    <property type="entry name" value="KPR-Related"/>
</dbReference>
<dbReference type="FunCoup" id="H2AZ06">
    <property type="interactions" value="114"/>
</dbReference>
<feature type="compositionally biased region" description="Basic residues" evidence="2">
    <location>
        <begin position="848"/>
        <end position="860"/>
    </location>
</feature>
<feature type="domain" description="Ketopantoate reductase C-terminal" evidence="3">
    <location>
        <begin position="211"/>
        <end position="330"/>
    </location>
</feature>
<evidence type="ECO:0000256" key="2">
    <source>
        <dbReference type="SAM" id="MobiDB-lite"/>
    </source>
</evidence>
<organism evidence="4 5">
    <name type="scientific">Kazachstania africana (strain ATCC 22294 / BCRC 22015 / CBS 2517 / CECT 1963 / NBRC 1671 / NRRL Y-8276)</name>
    <name type="common">Yeast</name>
    <name type="synonym">Kluyveromyces africanus</name>
    <dbReference type="NCBI Taxonomy" id="1071382"/>
    <lineage>
        <taxon>Eukaryota</taxon>
        <taxon>Fungi</taxon>
        <taxon>Dikarya</taxon>
        <taxon>Ascomycota</taxon>
        <taxon>Saccharomycotina</taxon>
        <taxon>Saccharomycetes</taxon>
        <taxon>Saccharomycetales</taxon>
        <taxon>Saccharomycetaceae</taxon>
        <taxon>Kazachstania</taxon>
    </lineage>
</organism>
<evidence type="ECO:0000256" key="1">
    <source>
        <dbReference type="SAM" id="Coils"/>
    </source>
</evidence>
<evidence type="ECO:0000313" key="5">
    <source>
        <dbReference type="Proteomes" id="UP000005220"/>
    </source>
</evidence>
<dbReference type="PANTHER" id="PTHR21708">
    <property type="entry name" value="PROBABLE 2-DEHYDROPANTOATE 2-REDUCTASE"/>
    <property type="match status" value="1"/>
</dbReference>
<dbReference type="OrthoDB" id="5302359at2759"/>
<feature type="compositionally biased region" description="Polar residues" evidence="2">
    <location>
        <begin position="709"/>
        <end position="734"/>
    </location>
</feature>
<feature type="compositionally biased region" description="Low complexity" evidence="2">
    <location>
        <begin position="448"/>
        <end position="461"/>
    </location>
</feature>
<feature type="coiled-coil region" evidence="1">
    <location>
        <begin position="537"/>
        <end position="569"/>
    </location>
</feature>
<dbReference type="GO" id="GO:0005737">
    <property type="term" value="C:cytoplasm"/>
    <property type="evidence" value="ECO:0007669"/>
    <property type="project" value="TreeGrafter"/>
</dbReference>
<dbReference type="KEGG" id="kaf:KAFR_0H01520"/>